<protein>
    <submittedName>
        <fullName evidence="2">Uncharacterized protein</fullName>
    </submittedName>
</protein>
<feature type="transmembrane region" description="Helical" evidence="1">
    <location>
        <begin position="64"/>
        <end position="82"/>
    </location>
</feature>
<feature type="transmembrane region" description="Helical" evidence="1">
    <location>
        <begin position="187"/>
        <end position="206"/>
    </location>
</feature>
<feature type="transmembrane region" description="Helical" evidence="1">
    <location>
        <begin position="94"/>
        <end position="121"/>
    </location>
</feature>
<dbReference type="Proteomes" id="UP001464923">
    <property type="component" value="Unassembled WGS sequence"/>
</dbReference>
<evidence type="ECO:0000256" key="1">
    <source>
        <dbReference type="SAM" id="Phobius"/>
    </source>
</evidence>
<dbReference type="EMBL" id="JBEDNP010000008">
    <property type="protein sequence ID" value="MEQ3540145.1"/>
    <property type="molecule type" value="Genomic_DNA"/>
</dbReference>
<feature type="transmembrane region" description="Helical" evidence="1">
    <location>
        <begin position="164"/>
        <end position="181"/>
    </location>
</feature>
<keyword evidence="1" id="KW-0472">Membrane</keyword>
<proteinExistence type="predicted"/>
<accession>A0ABV1JW11</accession>
<name>A0ABV1JW11_9PSEU</name>
<feature type="transmembrane region" description="Helical" evidence="1">
    <location>
        <begin position="35"/>
        <end position="52"/>
    </location>
</feature>
<comment type="caution">
    <text evidence="2">The sequence shown here is derived from an EMBL/GenBank/DDBJ whole genome shotgun (WGS) entry which is preliminary data.</text>
</comment>
<evidence type="ECO:0000313" key="2">
    <source>
        <dbReference type="EMBL" id="MEQ3540145.1"/>
    </source>
</evidence>
<gene>
    <name evidence="2" type="ORF">WHI96_15060</name>
</gene>
<feature type="transmembrane region" description="Helical" evidence="1">
    <location>
        <begin position="133"/>
        <end position="152"/>
    </location>
</feature>
<keyword evidence="1" id="KW-1133">Transmembrane helix</keyword>
<organism evidence="2 3">
    <name type="scientific">Pseudonocardia tropica</name>
    <dbReference type="NCBI Taxonomy" id="681289"/>
    <lineage>
        <taxon>Bacteria</taxon>
        <taxon>Bacillati</taxon>
        <taxon>Actinomycetota</taxon>
        <taxon>Actinomycetes</taxon>
        <taxon>Pseudonocardiales</taxon>
        <taxon>Pseudonocardiaceae</taxon>
        <taxon>Pseudonocardia</taxon>
    </lineage>
</organism>
<evidence type="ECO:0000313" key="3">
    <source>
        <dbReference type="Proteomes" id="UP001464923"/>
    </source>
</evidence>
<sequence>MHETTSVPARTDVDDLAHPAVVAPPTLTVTTARRIGVALALGAVAFGATFLFGDPQDPGAAGDLTDAAGLLFQLGLFGLLYAMRRTRATGDGRFGRGLLWTVTALLVPATVWSALAVVVPLGWQGTWFVVLDVFWPLSMLGMAVIGVTVAVVGRYRGPLRWWPALAETWAVVTVPTMAVLGTATGNVVGGVHMLLGYAVLGLLIAVRPDRVGAR</sequence>
<keyword evidence="3" id="KW-1185">Reference proteome</keyword>
<reference evidence="2 3" key="1">
    <citation type="submission" date="2024-03" db="EMBL/GenBank/DDBJ databases">
        <title>Draft genome sequence of Pseudonocardia tropica JCM 19149.</title>
        <authorList>
            <person name="Butdee W."/>
            <person name="Duangmal K."/>
        </authorList>
    </citation>
    <scope>NUCLEOTIDE SEQUENCE [LARGE SCALE GENOMIC DNA]</scope>
    <source>
        <strain evidence="2 3">JCM 19149</strain>
    </source>
</reference>
<dbReference type="RefSeq" id="WP_345643556.1">
    <property type="nucleotide sequence ID" value="NZ_BAABLY010000017.1"/>
</dbReference>
<keyword evidence="1" id="KW-0812">Transmembrane</keyword>